<evidence type="ECO:0000313" key="5">
    <source>
        <dbReference type="Proteomes" id="UP000515135"/>
    </source>
</evidence>
<comment type="function">
    <text evidence="3">Accessory subunit of the mitochondrial membrane respiratory chain NADH dehydrogenase (Complex I), that is believed not to be involved in catalysis. Complex I functions in the transfer of electrons from NADH to the respiratory chain. The immediate electron acceptor for the enzyme is believed to be ubiquinone.</text>
</comment>
<reference evidence="6" key="1">
    <citation type="submission" date="2025-08" db="UniProtKB">
        <authorList>
            <consortium name="RefSeq"/>
        </authorList>
    </citation>
    <scope>IDENTIFICATION</scope>
    <source>
        <tissue evidence="6">Gonad</tissue>
    </source>
</reference>
<organism evidence="5 6">
    <name type="scientific">Branchiostoma belcheri</name>
    <name type="common">Amphioxus</name>
    <dbReference type="NCBI Taxonomy" id="7741"/>
    <lineage>
        <taxon>Eukaryota</taxon>
        <taxon>Metazoa</taxon>
        <taxon>Chordata</taxon>
        <taxon>Cephalochordata</taxon>
        <taxon>Leptocardii</taxon>
        <taxon>Amphioxiformes</taxon>
        <taxon>Branchiostomatidae</taxon>
        <taxon>Branchiostoma</taxon>
    </lineage>
</organism>
<proteinExistence type="inferred from homology"/>
<evidence type="ECO:0000256" key="2">
    <source>
        <dbReference type="ARBA" id="ARBA00040285"/>
    </source>
</evidence>
<feature type="region of interest" description="Disordered" evidence="4">
    <location>
        <begin position="153"/>
        <end position="179"/>
    </location>
</feature>
<dbReference type="InterPro" id="IPR007763">
    <property type="entry name" value="NDUFA12"/>
</dbReference>
<keyword evidence="3" id="KW-0999">Mitochondrion inner membrane</keyword>
<keyword evidence="3" id="KW-0813">Transport</keyword>
<keyword evidence="3" id="KW-0679">Respiratory chain</keyword>
<evidence type="ECO:0000313" key="6">
    <source>
        <dbReference type="RefSeq" id="XP_019634193.1"/>
    </source>
</evidence>
<evidence type="ECO:0000256" key="1">
    <source>
        <dbReference type="ARBA" id="ARBA00007355"/>
    </source>
</evidence>
<keyword evidence="3" id="KW-0496">Mitochondrion</keyword>
<name>A0A6P4ZC09_BRABE</name>
<evidence type="ECO:0000256" key="4">
    <source>
        <dbReference type="SAM" id="MobiDB-lite"/>
    </source>
</evidence>
<dbReference type="Proteomes" id="UP000515135">
    <property type="component" value="Unplaced"/>
</dbReference>
<dbReference type="PANTHER" id="PTHR12910">
    <property type="entry name" value="NADH-UBIQUINONE OXIDOREDUCTASE SUBUNIT B17.2"/>
    <property type="match status" value="1"/>
</dbReference>
<dbReference type="RefSeq" id="XP_019634193.1">
    <property type="nucleotide sequence ID" value="XM_019778634.1"/>
</dbReference>
<evidence type="ECO:0000256" key="3">
    <source>
        <dbReference type="RuleBase" id="RU363103"/>
    </source>
</evidence>
<dbReference type="AlphaFoldDB" id="A0A6P4ZC09"/>
<keyword evidence="3" id="KW-0472">Membrane</keyword>
<dbReference type="GO" id="GO:0006979">
    <property type="term" value="P:response to oxidative stress"/>
    <property type="evidence" value="ECO:0007669"/>
    <property type="project" value="TreeGrafter"/>
</dbReference>
<comment type="subcellular location">
    <subcellularLocation>
        <location evidence="3">Mitochondrion inner membrane</location>
        <topology evidence="3">Peripheral membrane protein</topology>
        <orientation evidence="3">Matrix side</orientation>
    </subcellularLocation>
</comment>
<dbReference type="PANTHER" id="PTHR12910:SF2">
    <property type="entry name" value="NADH DEHYDROGENASE [UBIQUINONE] 1 ALPHA SUBCOMPLEX SUBUNIT 12"/>
    <property type="match status" value="1"/>
</dbReference>
<gene>
    <name evidence="6" type="primary">LOC109477387</name>
</gene>
<comment type="subunit">
    <text evidence="3">Complex I is composed of 45 different subunits.</text>
</comment>
<keyword evidence="5" id="KW-1185">Reference proteome</keyword>
<sequence>MTSYSGNRSVPGCSVRLSAIFGIARPPCVGVKMAGFISPYVNLVRNAFSVMRHNGGVIGSVWTLLRAGDLREGTLVGVDQFGNKYFENKKYFYARHRWVEFGDKQKSWWEPDASQIPPEWHRWIHCIGEHPPTEVPLTNPKFKQEHRINFSGNSKENYVPYTTTPPKIESWQPPKNTPS</sequence>
<comment type="similarity">
    <text evidence="1 3">Belongs to the complex I NDUFA12 subunit family.</text>
</comment>
<dbReference type="OrthoDB" id="274641at2759"/>
<accession>A0A6P4ZC09</accession>
<dbReference type="GO" id="GO:0005743">
    <property type="term" value="C:mitochondrial inner membrane"/>
    <property type="evidence" value="ECO:0007669"/>
    <property type="project" value="UniProtKB-SubCell"/>
</dbReference>
<keyword evidence="3" id="KW-0249">Electron transport</keyword>
<dbReference type="GeneID" id="109477387"/>
<dbReference type="KEGG" id="bbel:109477387"/>
<protein>
    <recommendedName>
        <fullName evidence="2 3">NADH dehydrogenase [ubiquinone] 1 alpha subcomplex subunit 12</fullName>
    </recommendedName>
</protein>
<dbReference type="Pfam" id="PF05071">
    <property type="entry name" value="NDUFA12"/>
    <property type="match status" value="1"/>
</dbReference>
<dbReference type="GO" id="GO:0045271">
    <property type="term" value="C:respiratory chain complex I"/>
    <property type="evidence" value="ECO:0007669"/>
    <property type="project" value="InterPro"/>
</dbReference>
<feature type="compositionally biased region" description="Polar residues" evidence="4">
    <location>
        <begin position="153"/>
        <end position="165"/>
    </location>
</feature>